<keyword evidence="2" id="KW-1185">Reference proteome</keyword>
<dbReference type="EMBL" id="PYOP01000010">
    <property type="protein sequence ID" value="PSW98239.1"/>
    <property type="molecule type" value="Genomic_DNA"/>
</dbReference>
<organism evidence="1 2">
    <name type="scientific">Photobacterium iliopiscarium</name>
    <dbReference type="NCBI Taxonomy" id="56192"/>
    <lineage>
        <taxon>Bacteria</taxon>
        <taxon>Pseudomonadati</taxon>
        <taxon>Pseudomonadota</taxon>
        <taxon>Gammaproteobacteria</taxon>
        <taxon>Vibrionales</taxon>
        <taxon>Vibrionaceae</taxon>
        <taxon>Photobacterium</taxon>
    </lineage>
</organism>
<proteinExistence type="predicted"/>
<sequence length="18" mass="2019">MFNKGELITPNGWSLTPN</sequence>
<dbReference type="Proteomes" id="UP000241190">
    <property type="component" value="Unassembled WGS sequence"/>
</dbReference>
<gene>
    <name evidence="1" type="ORF">C9J52_08460</name>
</gene>
<evidence type="ECO:0000313" key="2">
    <source>
        <dbReference type="Proteomes" id="UP000241190"/>
    </source>
</evidence>
<evidence type="ECO:0000313" key="1">
    <source>
        <dbReference type="EMBL" id="PSW98239.1"/>
    </source>
</evidence>
<reference evidence="1 2" key="1">
    <citation type="submission" date="2018-03" db="EMBL/GenBank/DDBJ databases">
        <title>Whole genome sequencing of Histamine producing bacteria.</title>
        <authorList>
            <person name="Butler K."/>
        </authorList>
    </citation>
    <scope>NUCLEOTIDE SEQUENCE [LARGE SCALE GENOMIC DNA]</scope>
    <source>
        <strain evidence="1 2">ATCC 51761</strain>
    </source>
</reference>
<protein>
    <submittedName>
        <fullName evidence="1">Uncharacterized protein</fullName>
    </submittedName>
</protein>
<accession>A0ABX5GTW4</accession>
<comment type="caution">
    <text evidence="1">The sequence shown here is derived from an EMBL/GenBank/DDBJ whole genome shotgun (WGS) entry which is preliminary data.</text>
</comment>
<name>A0ABX5GTW4_9GAMM</name>